<evidence type="ECO:0000256" key="1">
    <source>
        <dbReference type="SAM" id="SignalP"/>
    </source>
</evidence>
<sequence>MLLGIQMMLLVLIPGYANWDILLKKEDLMLIFMNESQTNMLPKFGNDFICVDGTHGLNEWWFLI</sequence>
<proteinExistence type="predicted"/>
<dbReference type="EMBL" id="JANEYG010000411">
    <property type="protein sequence ID" value="KAJ8909791.1"/>
    <property type="molecule type" value="Genomic_DNA"/>
</dbReference>
<accession>A0AAV8V743</accession>
<reference evidence="2 3" key="1">
    <citation type="journal article" date="2023" name="Insect Mol. Biol.">
        <title>Genome sequencing provides insights into the evolution of gene families encoding plant cell wall-degrading enzymes in longhorned beetles.</title>
        <authorList>
            <person name="Shin N.R."/>
            <person name="Okamura Y."/>
            <person name="Kirsch R."/>
            <person name="Pauchet Y."/>
        </authorList>
    </citation>
    <scope>NUCLEOTIDE SEQUENCE [LARGE SCALE GENOMIC DNA]</scope>
    <source>
        <strain evidence="2">EAD_L_NR</strain>
    </source>
</reference>
<feature type="chain" id="PRO_5043417810" evidence="1">
    <location>
        <begin position="18"/>
        <end position="64"/>
    </location>
</feature>
<protein>
    <submittedName>
        <fullName evidence="2">Uncharacterized protein</fullName>
    </submittedName>
</protein>
<keyword evidence="1" id="KW-0732">Signal</keyword>
<gene>
    <name evidence="2" type="ORF">NQ315_012811</name>
</gene>
<evidence type="ECO:0000313" key="3">
    <source>
        <dbReference type="Proteomes" id="UP001159042"/>
    </source>
</evidence>
<comment type="caution">
    <text evidence="2">The sequence shown here is derived from an EMBL/GenBank/DDBJ whole genome shotgun (WGS) entry which is preliminary data.</text>
</comment>
<dbReference type="Proteomes" id="UP001159042">
    <property type="component" value="Unassembled WGS sequence"/>
</dbReference>
<feature type="signal peptide" evidence="1">
    <location>
        <begin position="1"/>
        <end position="17"/>
    </location>
</feature>
<name>A0AAV8V743_9CUCU</name>
<keyword evidence="3" id="KW-1185">Reference proteome</keyword>
<organism evidence="2 3">
    <name type="scientific">Exocentrus adspersus</name>
    <dbReference type="NCBI Taxonomy" id="1586481"/>
    <lineage>
        <taxon>Eukaryota</taxon>
        <taxon>Metazoa</taxon>
        <taxon>Ecdysozoa</taxon>
        <taxon>Arthropoda</taxon>
        <taxon>Hexapoda</taxon>
        <taxon>Insecta</taxon>
        <taxon>Pterygota</taxon>
        <taxon>Neoptera</taxon>
        <taxon>Endopterygota</taxon>
        <taxon>Coleoptera</taxon>
        <taxon>Polyphaga</taxon>
        <taxon>Cucujiformia</taxon>
        <taxon>Chrysomeloidea</taxon>
        <taxon>Cerambycidae</taxon>
        <taxon>Lamiinae</taxon>
        <taxon>Acanthocinini</taxon>
        <taxon>Exocentrus</taxon>
    </lineage>
</organism>
<evidence type="ECO:0000313" key="2">
    <source>
        <dbReference type="EMBL" id="KAJ8909791.1"/>
    </source>
</evidence>
<dbReference type="AlphaFoldDB" id="A0AAV8V743"/>